<evidence type="ECO:0000313" key="2">
    <source>
        <dbReference type="Proteomes" id="UP000078541"/>
    </source>
</evidence>
<protein>
    <submittedName>
        <fullName evidence="1">Uncharacterized protein</fullName>
    </submittedName>
</protein>
<dbReference type="Proteomes" id="UP000078541">
    <property type="component" value="Unassembled WGS sequence"/>
</dbReference>
<sequence>MLASGGSLLNRRAINALSFELHIPCYQFCSPSIRLTKRLARGDTGINPLDATYREYDIVHFRSNDLTDRYAADKVFADKADKTNPLRVTMDVCIEFDCKENVSTNTTAYCFIIVEPAKPVMTRVVEATSLRPDDFDLENPRTLELFVQESPRFPVGPASKLTLIGMV</sequence>
<gene>
    <name evidence="1" type="ORF">ALC56_08107</name>
</gene>
<accession>A0A195FAU7</accession>
<dbReference type="EMBL" id="KQ981700">
    <property type="protein sequence ID" value="KYN37506.1"/>
    <property type="molecule type" value="Genomic_DNA"/>
</dbReference>
<keyword evidence="2" id="KW-1185">Reference proteome</keyword>
<name>A0A195FAU7_9HYME</name>
<dbReference type="AlphaFoldDB" id="A0A195FAU7"/>
<dbReference type="STRING" id="34720.A0A195FAU7"/>
<organism evidence="1 2">
    <name type="scientific">Trachymyrmex septentrionalis</name>
    <dbReference type="NCBI Taxonomy" id="34720"/>
    <lineage>
        <taxon>Eukaryota</taxon>
        <taxon>Metazoa</taxon>
        <taxon>Ecdysozoa</taxon>
        <taxon>Arthropoda</taxon>
        <taxon>Hexapoda</taxon>
        <taxon>Insecta</taxon>
        <taxon>Pterygota</taxon>
        <taxon>Neoptera</taxon>
        <taxon>Endopterygota</taxon>
        <taxon>Hymenoptera</taxon>
        <taxon>Apocrita</taxon>
        <taxon>Aculeata</taxon>
        <taxon>Formicoidea</taxon>
        <taxon>Formicidae</taxon>
        <taxon>Myrmicinae</taxon>
        <taxon>Trachymyrmex</taxon>
    </lineage>
</organism>
<proteinExistence type="predicted"/>
<reference evidence="1 2" key="1">
    <citation type="submission" date="2016-03" db="EMBL/GenBank/DDBJ databases">
        <title>Trachymyrmex septentrionalis WGS genome.</title>
        <authorList>
            <person name="Nygaard S."/>
            <person name="Hu H."/>
            <person name="Boomsma J."/>
            <person name="Zhang G."/>
        </authorList>
    </citation>
    <scope>NUCLEOTIDE SEQUENCE [LARGE SCALE GENOMIC DNA]</scope>
    <source>
        <strain evidence="1">Tsep2-gDNA-1</strain>
        <tissue evidence="1">Whole body</tissue>
    </source>
</reference>
<evidence type="ECO:0000313" key="1">
    <source>
        <dbReference type="EMBL" id="KYN37506.1"/>
    </source>
</evidence>